<keyword evidence="2" id="KW-1185">Reference proteome</keyword>
<sequence>MARRVLTRKGNCNGCWNVFSAAMVEAQRRVAGILAPGGLRQPLLLPRRDRARQRELPECCLAYGLPAAACVAAASVAETLRGRWPQPASDEPRGTGKDTLWPSARVFASLLQLARTYAPHEDHTVPPACSWREI</sequence>
<gene>
    <name evidence="1" type="ORF">PHYPSEUDO_014832</name>
</gene>
<reference evidence="1" key="1">
    <citation type="submission" date="2021-02" db="EMBL/GenBank/DDBJ databases">
        <authorList>
            <person name="Palmer J.M."/>
        </authorList>
    </citation>
    <scope>NUCLEOTIDE SEQUENCE</scope>
    <source>
        <strain evidence="1">SCRP734</strain>
    </source>
</reference>
<name>A0A8T1V4M3_9STRA</name>
<comment type="caution">
    <text evidence="1">The sequence shown here is derived from an EMBL/GenBank/DDBJ whole genome shotgun (WGS) entry which is preliminary data.</text>
</comment>
<accession>A0A8T1V4M3</accession>
<organism evidence="1 2">
    <name type="scientific">Phytophthora pseudosyringae</name>
    <dbReference type="NCBI Taxonomy" id="221518"/>
    <lineage>
        <taxon>Eukaryota</taxon>
        <taxon>Sar</taxon>
        <taxon>Stramenopiles</taxon>
        <taxon>Oomycota</taxon>
        <taxon>Peronosporomycetes</taxon>
        <taxon>Peronosporales</taxon>
        <taxon>Peronosporaceae</taxon>
        <taxon>Phytophthora</taxon>
    </lineage>
</organism>
<dbReference type="Proteomes" id="UP000694044">
    <property type="component" value="Unassembled WGS sequence"/>
</dbReference>
<evidence type="ECO:0000313" key="2">
    <source>
        <dbReference type="Proteomes" id="UP000694044"/>
    </source>
</evidence>
<dbReference type="AlphaFoldDB" id="A0A8T1V4M3"/>
<dbReference type="EMBL" id="JAGDFM010000873">
    <property type="protein sequence ID" value="KAG7375931.1"/>
    <property type="molecule type" value="Genomic_DNA"/>
</dbReference>
<proteinExistence type="predicted"/>
<evidence type="ECO:0000313" key="1">
    <source>
        <dbReference type="EMBL" id="KAG7375931.1"/>
    </source>
</evidence>
<protein>
    <submittedName>
        <fullName evidence="1">Uncharacterized protein</fullName>
    </submittedName>
</protein>